<dbReference type="Pfam" id="PF00107">
    <property type="entry name" value="ADH_zinc_N"/>
    <property type="match status" value="1"/>
</dbReference>
<proteinExistence type="predicted"/>
<dbReference type="OrthoDB" id="3509362at2759"/>
<dbReference type="InterPro" id="IPR036291">
    <property type="entry name" value="NAD(P)-bd_dom_sf"/>
</dbReference>
<dbReference type="HOGENOM" id="CLU_026673_3_4_1"/>
<dbReference type="AlphaFoldDB" id="S3C568"/>
<protein>
    <submittedName>
        <fullName evidence="2">Zinc alcohol dehydrogenase</fullName>
    </submittedName>
</protein>
<dbReference type="OMA" id="YTINYRT"/>
<dbReference type="InterPro" id="IPR013149">
    <property type="entry name" value="ADH-like_C"/>
</dbReference>
<dbReference type="InterPro" id="IPR013154">
    <property type="entry name" value="ADH-like_N"/>
</dbReference>
<keyword evidence="3" id="KW-1185">Reference proteome</keyword>
<name>S3C568_OPHP1</name>
<reference evidence="2 3" key="1">
    <citation type="journal article" date="2013" name="BMC Genomics">
        <title>The genome and transcriptome of the pine saprophyte Ophiostoma piceae, and a comparison with the bark beetle-associated pine pathogen Grosmannia clavigera.</title>
        <authorList>
            <person name="Haridas S."/>
            <person name="Wang Y."/>
            <person name="Lim L."/>
            <person name="Massoumi Alamouti S."/>
            <person name="Jackman S."/>
            <person name="Docking R."/>
            <person name="Robertson G."/>
            <person name="Birol I."/>
            <person name="Bohlmann J."/>
            <person name="Breuil C."/>
        </authorList>
    </citation>
    <scope>NUCLEOTIDE SEQUENCE [LARGE SCALE GENOMIC DNA]</scope>
    <source>
        <strain evidence="2 3">UAMH 11346</strain>
    </source>
</reference>
<dbReference type="Proteomes" id="UP000016923">
    <property type="component" value="Unassembled WGS sequence"/>
</dbReference>
<gene>
    <name evidence="2" type="ORF">F503_03418</name>
</gene>
<dbReference type="InterPro" id="IPR011032">
    <property type="entry name" value="GroES-like_sf"/>
</dbReference>
<dbReference type="EMBL" id="KE148152">
    <property type="protein sequence ID" value="EPE06991.1"/>
    <property type="molecule type" value="Genomic_DNA"/>
</dbReference>
<dbReference type="Gene3D" id="3.40.50.720">
    <property type="entry name" value="NAD(P)-binding Rossmann-like Domain"/>
    <property type="match status" value="1"/>
</dbReference>
<dbReference type="GO" id="GO:0016491">
    <property type="term" value="F:oxidoreductase activity"/>
    <property type="evidence" value="ECO:0007669"/>
    <property type="project" value="InterPro"/>
</dbReference>
<dbReference type="InterPro" id="IPR052711">
    <property type="entry name" value="Zinc_ADH-like"/>
</dbReference>
<dbReference type="PANTHER" id="PTHR45033">
    <property type="match status" value="1"/>
</dbReference>
<dbReference type="PANTHER" id="PTHR45033:SF1">
    <property type="entry name" value="OXIDOREDUCTASE (EUROFUNG)"/>
    <property type="match status" value="1"/>
</dbReference>
<dbReference type="SMART" id="SM00829">
    <property type="entry name" value="PKS_ER"/>
    <property type="match status" value="1"/>
</dbReference>
<dbReference type="eggNOG" id="KOG1198">
    <property type="taxonomic scope" value="Eukaryota"/>
</dbReference>
<evidence type="ECO:0000313" key="3">
    <source>
        <dbReference type="Proteomes" id="UP000016923"/>
    </source>
</evidence>
<dbReference type="InterPro" id="IPR020843">
    <property type="entry name" value="ER"/>
</dbReference>
<feature type="domain" description="Enoyl reductase (ER)" evidence="1">
    <location>
        <begin position="12"/>
        <end position="366"/>
    </location>
</feature>
<dbReference type="VEuPathDB" id="FungiDB:F503_03418"/>
<sequence>MEIQQWQTRQDGLDCLVRATAPMPAVPLPEDHVLVKIHNVSLNYRDTEVCMGLYSHHRSVAVGGPEPLVPCSDMCGTVVAVGSGLEIDFKVGDRVVSVFNHLQRTGHMRPEYIKSAGLGLPLNGVLQTHYLFPSIGLLPAPEYLTDAEACCLPIASLTAWMSLQVAEAGLNYKAESPDSRLKGKIVVAQGTGGVSIAGVQIAKAAGATVIVTSSSDAKLETARSLLGADHLINYKTTPQWADAVLAATDGYGADFILENGGAGTLRQSFDAVAFGGVINCIGYLGGKTTKKGQEEEEDHAVSVLALRRNMTLRGIMNGPRDRFEEMLGFYEQHKIKPVVHRVFPFNESPAALQYLFSGQHFGKVVIQVAE</sequence>
<dbReference type="Gene3D" id="3.90.180.10">
    <property type="entry name" value="Medium-chain alcohol dehydrogenases, catalytic domain"/>
    <property type="match status" value="1"/>
</dbReference>
<accession>S3C568</accession>
<evidence type="ECO:0000259" key="1">
    <source>
        <dbReference type="SMART" id="SM00829"/>
    </source>
</evidence>
<dbReference type="STRING" id="1262450.S3C568"/>
<organism evidence="2 3">
    <name type="scientific">Ophiostoma piceae (strain UAMH 11346)</name>
    <name type="common">Sap stain fungus</name>
    <dbReference type="NCBI Taxonomy" id="1262450"/>
    <lineage>
        <taxon>Eukaryota</taxon>
        <taxon>Fungi</taxon>
        <taxon>Dikarya</taxon>
        <taxon>Ascomycota</taxon>
        <taxon>Pezizomycotina</taxon>
        <taxon>Sordariomycetes</taxon>
        <taxon>Sordariomycetidae</taxon>
        <taxon>Ophiostomatales</taxon>
        <taxon>Ophiostomataceae</taxon>
        <taxon>Ophiostoma</taxon>
    </lineage>
</organism>
<evidence type="ECO:0000313" key="2">
    <source>
        <dbReference type="EMBL" id="EPE06991.1"/>
    </source>
</evidence>
<dbReference type="Pfam" id="PF08240">
    <property type="entry name" value="ADH_N"/>
    <property type="match status" value="1"/>
</dbReference>
<dbReference type="SUPFAM" id="SSF51735">
    <property type="entry name" value="NAD(P)-binding Rossmann-fold domains"/>
    <property type="match status" value="1"/>
</dbReference>
<dbReference type="SUPFAM" id="SSF50129">
    <property type="entry name" value="GroES-like"/>
    <property type="match status" value="1"/>
</dbReference>
<dbReference type="CDD" id="cd08276">
    <property type="entry name" value="MDR7"/>
    <property type="match status" value="1"/>
</dbReference>